<evidence type="ECO:0000313" key="1">
    <source>
        <dbReference type="EMBL" id="SDD22936.1"/>
    </source>
</evidence>
<dbReference type="OrthoDB" id="4619215at2"/>
<sequence>MSGILINNLFSSLREGEIAFEENFHLDVNPNFLDEKGRTWLQEIYEDLDGIGKNPLLEKLKFDLKINRTLLIFDFELSFNRYRLKSFRSELYDDFSFPFVESHKRLCRTYEKECMKAGLQARHWQGPTIATQCFGEAEEIGDLTGNGSPGWKLRAFNEAQVDLQSRIHGYKIFRISPYETIMTSGALRRLDQMLMSPTEEQRKVVLRWLLRKMEIEQDTEKQNQP</sequence>
<reference evidence="2" key="1">
    <citation type="submission" date="2016-10" db="EMBL/GenBank/DDBJ databases">
        <authorList>
            <person name="Varghese N."/>
            <person name="Submissions S."/>
        </authorList>
    </citation>
    <scope>NUCLEOTIDE SEQUENCE [LARGE SCALE GENOMIC DNA]</scope>
    <source>
        <strain evidence="2">DSM 23095</strain>
    </source>
</reference>
<dbReference type="RefSeq" id="WP_087939822.1">
    <property type="nucleotide sequence ID" value="NZ_FNAC01000020.1"/>
</dbReference>
<dbReference type="Pfam" id="PF23913">
    <property type="entry name" value="DUF7255"/>
    <property type="match status" value="1"/>
</dbReference>
<dbReference type="AlphaFoldDB" id="A0A1G6T325"/>
<accession>A0A1G6T325</accession>
<dbReference type="InterPro" id="IPR055679">
    <property type="entry name" value="DUF7255"/>
</dbReference>
<proteinExistence type="predicted"/>
<keyword evidence="2" id="KW-1185">Reference proteome</keyword>
<gene>
    <name evidence="1" type="ORF">SAMN04488104_102019</name>
</gene>
<protein>
    <submittedName>
        <fullName evidence="1">Uncharacterized protein</fullName>
    </submittedName>
</protein>
<dbReference type="EMBL" id="FNAC01000020">
    <property type="protein sequence ID" value="SDD22936.1"/>
    <property type="molecule type" value="Genomic_DNA"/>
</dbReference>
<dbReference type="Proteomes" id="UP000199060">
    <property type="component" value="Unassembled WGS sequence"/>
</dbReference>
<name>A0A1G6T325_9BACT</name>
<organism evidence="1 2">
    <name type="scientific">Algoriphagus faecimaris</name>
    <dbReference type="NCBI Taxonomy" id="686796"/>
    <lineage>
        <taxon>Bacteria</taxon>
        <taxon>Pseudomonadati</taxon>
        <taxon>Bacteroidota</taxon>
        <taxon>Cytophagia</taxon>
        <taxon>Cytophagales</taxon>
        <taxon>Cyclobacteriaceae</taxon>
        <taxon>Algoriphagus</taxon>
    </lineage>
</organism>
<evidence type="ECO:0000313" key="2">
    <source>
        <dbReference type="Proteomes" id="UP000199060"/>
    </source>
</evidence>
<dbReference type="STRING" id="686796.SAMN04488104_102019"/>